<evidence type="ECO:0000313" key="7">
    <source>
        <dbReference type="EMBL" id="GAG97181.1"/>
    </source>
</evidence>
<reference evidence="7" key="1">
    <citation type="journal article" date="2014" name="Front. Microbiol.">
        <title>High frequency of phylogenetically diverse reductive dehalogenase-homologous genes in deep subseafloor sedimentary metagenomes.</title>
        <authorList>
            <person name="Kawai M."/>
            <person name="Futagami T."/>
            <person name="Toyoda A."/>
            <person name="Takaki Y."/>
            <person name="Nishi S."/>
            <person name="Hori S."/>
            <person name="Arai W."/>
            <person name="Tsubouchi T."/>
            <person name="Morono Y."/>
            <person name="Uchiyama I."/>
            <person name="Ito T."/>
            <person name="Fujiyama A."/>
            <person name="Inagaki F."/>
            <person name="Takami H."/>
        </authorList>
    </citation>
    <scope>NUCLEOTIDE SEQUENCE</scope>
    <source>
        <strain evidence="7">Expedition CK06-06</strain>
    </source>
</reference>
<evidence type="ECO:0000256" key="5">
    <source>
        <dbReference type="ARBA" id="ARBA00023219"/>
    </source>
</evidence>
<proteinExistence type="predicted"/>
<keyword evidence="2" id="KW-1162">Viral penetration into host cytoplasm</keyword>
<evidence type="ECO:0000256" key="3">
    <source>
        <dbReference type="ARBA" id="ARBA00022612"/>
    </source>
</evidence>
<dbReference type="GO" id="GO:0046718">
    <property type="term" value="P:symbiont entry into host cell"/>
    <property type="evidence" value="ECO:0007669"/>
    <property type="project" value="UniProtKB-KW"/>
</dbReference>
<keyword evidence="5" id="KW-0231">Viral genome packaging</keyword>
<keyword evidence="3" id="KW-1188">Viral release from host cell</keyword>
<sequence>MQAEGGQPPTATQIREAVGERIGQLSSVIESSEDDSLEPSVDAVWIYETMAGRMPEPPQELLDEAVGGRVSILNRFNGELAQLKRNIRLNQGMVEAIAIIEAWQKIFPSSVVIVKSKKMLEKMLVNRVGQDMIFNDMEIAQIEAGLAELAQQERQMEQAERMAKVVPSMTKDAVNPESPAMLAAGAA</sequence>
<evidence type="ECO:0000256" key="2">
    <source>
        <dbReference type="ARBA" id="ARBA00022595"/>
    </source>
</evidence>
<comment type="caution">
    <text evidence="7">The sequence shown here is derived from an EMBL/GenBank/DDBJ whole genome shotgun (WGS) entry which is preliminary data.</text>
</comment>
<dbReference type="EMBL" id="BART01021185">
    <property type="protein sequence ID" value="GAG97181.1"/>
    <property type="molecule type" value="Genomic_DNA"/>
</dbReference>
<name>X1DL79_9ZZZZ</name>
<keyword evidence="6" id="KW-1160">Virus entry into host cell</keyword>
<dbReference type="Pfam" id="PF12236">
    <property type="entry name" value="Head-tail_con"/>
    <property type="match status" value="1"/>
</dbReference>
<evidence type="ECO:0000256" key="4">
    <source>
        <dbReference type="ARBA" id="ARBA00022844"/>
    </source>
</evidence>
<keyword evidence="4" id="KW-0946">Virion</keyword>
<organism evidence="7">
    <name type="scientific">marine sediment metagenome</name>
    <dbReference type="NCBI Taxonomy" id="412755"/>
    <lineage>
        <taxon>unclassified sequences</taxon>
        <taxon>metagenomes</taxon>
        <taxon>ecological metagenomes</taxon>
    </lineage>
</organism>
<protein>
    <submittedName>
        <fullName evidence="7">Uncharacterized protein</fullName>
    </submittedName>
</protein>
<evidence type="ECO:0000256" key="6">
    <source>
        <dbReference type="ARBA" id="ARBA00023296"/>
    </source>
</evidence>
<dbReference type="GO" id="GO:0044423">
    <property type="term" value="C:virion component"/>
    <property type="evidence" value="ECO:0007669"/>
    <property type="project" value="UniProtKB-KW"/>
</dbReference>
<accession>X1DL79</accession>
<dbReference type="InterPro" id="IPR020991">
    <property type="entry name" value="Connector_podovirus"/>
</dbReference>
<comment type="subcellular location">
    <subcellularLocation>
        <location evidence="1">Virion</location>
    </subcellularLocation>
</comment>
<dbReference type="AlphaFoldDB" id="X1DL79"/>
<evidence type="ECO:0000256" key="1">
    <source>
        <dbReference type="ARBA" id="ARBA00004328"/>
    </source>
</evidence>
<gene>
    <name evidence="7" type="ORF">S01H4_39164</name>
</gene>